<accession>B7Q7I1</accession>
<evidence type="ECO:0000256" key="1">
    <source>
        <dbReference type="ARBA" id="ARBA00007357"/>
    </source>
</evidence>
<dbReference type="Gene3D" id="1.10.1380.10">
    <property type="entry name" value="Neutral endopeptidase , domain2"/>
    <property type="match status" value="1"/>
</dbReference>
<feature type="non-terminal residue" evidence="3">
    <location>
        <position position="62"/>
    </location>
</feature>
<dbReference type="SUPFAM" id="SSF55486">
    <property type="entry name" value="Metalloproteases ('zincins'), catalytic domain"/>
    <property type="match status" value="1"/>
</dbReference>
<dbReference type="Pfam" id="PF05649">
    <property type="entry name" value="Peptidase_M13_N"/>
    <property type="match status" value="1"/>
</dbReference>
<evidence type="ECO:0000313" key="5">
    <source>
        <dbReference type="Proteomes" id="UP000001555"/>
    </source>
</evidence>
<dbReference type="AlphaFoldDB" id="B7Q7I1"/>
<dbReference type="InterPro" id="IPR000718">
    <property type="entry name" value="Peptidase_M13"/>
</dbReference>
<dbReference type="EnsemblMetazoa" id="ISCW010418-RA">
    <property type="protein sequence ID" value="ISCW010418-PA"/>
    <property type="gene ID" value="ISCW010418"/>
</dbReference>
<keyword evidence="5" id="KW-1185">Reference proteome</keyword>
<dbReference type="Proteomes" id="UP000001555">
    <property type="component" value="Unassembled WGS sequence"/>
</dbReference>
<dbReference type="VEuPathDB" id="VectorBase:ISCW010418"/>
<dbReference type="InterPro" id="IPR042089">
    <property type="entry name" value="Peptidase_M13_dom_2"/>
</dbReference>
<reference evidence="3 5" key="1">
    <citation type="submission" date="2008-03" db="EMBL/GenBank/DDBJ databases">
        <title>Annotation of Ixodes scapularis.</title>
        <authorList>
            <consortium name="Ixodes scapularis Genome Project Consortium"/>
            <person name="Caler E."/>
            <person name="Hannick L.I."/>
            <person name="Bidwell S."/>
            <person name="Joardar V."/>
            <person name="Thiagarajan M."/>
            <person name="Amedeo P."/>
            <person name="Galinsky K.J."/>
            <person name="Schobel S."/>
            <person name="Inman J."/>
            <person name="Hostetler J."/>
            <person name="Miller J."/>
            <person name="Hammond M."/>
            <person name="Megy K."/>
            <person name="Lawson D."/>
            <person name="Kodira C."/>
            <person name="Sutton G."/>
            <person name="Meyer J."/>
            <person name="Hill C.A."/>
            <person name="Birren B."/>
            <person name="Nene V."/>
            <person name="Collins F."/>
            <person name="Alarcon-Chaidez F."/>
            <person name="Wikel S."/>
            <person name="Strausberg R."/>
        </authorList>
    </citation>
    <scope>NUCLEOTIDE SEQUENCE [LARGE SCALE GENOMIC DNA]</scope>
    <source>
        <strain evidence="5">Wikel</strain>
        <strain evidence="3">Wikel colony</strain>
    </source>
</reference>
<dbReference type="PANTHER" id="PTHR11733:SF167">
    <property type="entry name" value="FI17812P1-RELATED"/>
    <property type="match status" value="1"/>
</dbReference>
<dbReference type="PANTHER" id="PTHR11733">
    <property type="entry name" value="ZINC METALLOPROTEASE FAMILY M13 NEPRILYSIN-RELATED"/>
    <property type="match status" value="1"/>
</dbReference>
<comment type="similarity">
    <text evidence="1">Belongs to the peptidase M13 family.</text>
</comment>
<name>B7Q7I1_IXOSC</name>
<dbReference type="InterPro" id="IPR024079">
    <property type="entry name" value="MetalloPept_cat_dom_sf"/>
</dbReference>
<sequence length="62" mass="7027">CLIIHFCAAKLILDSMNATEDPCTDFYAYVCGNWTNSHKIPDDKAILGYHHILTDKAEEDIK</sequence>
<keyword evidence="3" id="KW-0378">Hydrolase</keyword>
<protein>
    <submittedName>
        <fullName evidence="3 4">Endothelin-converting enzyme, putative</fullName>
        <ecNumber evidence="3">3.4.24.11</ecNumber>
    </submittedName>
</protein>
<evidence type="ECO:0000259" key="2">
    <source>
        <dbReference type="Pfam" id="PF05649"/>
    </source>
</evidence>
<dbReference type="PROSITE" id="PS51885">
    <property type="entry name" value="NEPRILYSIN"/>
    <property type="match status" value="1"/>
</dbReference>
<proteinExistence type="inferred from homology"/>
<dbReference type="HOGENOM" id="CLU_2910740_0_0_1"/>
<reference evidence="4" key="2">
    <citation type="submission" date="2020-05" db="UniProtKB">
        <authorList>
            <consortium name="EnsemblMetazoa"/>
        </authorList>
    </citation>
    <scope>IDENTIFICATION</scope>
    <source>
        <strain evidence="4">wikel</strain>
    </source>
</reference>
<dbReference type="EMBL" id="ABJB010721594">
    <property type="status" value="NOT_ANNOTATED_CDS"/>
    <property type="molecule type" value="Genomic_DNA"/>
</dbReference>
<dbReference type="InterPro" id="IPR008753">
    <property type="entry name" value="Peptidase_M13_N"/>
</dbReference>
<dbReference type="PaxDb" id="6945-B7Q7I1"/>
<evidence type="ECO:0000313" key="4">
    <source>
        <dbReference type="EnsemblMetazoa" id="ISCW010418-PA"/>
    </source>
</evidence>
<feature type="non-terminal residue" evidence="3">
    <location>
        <position position="1"/>
    </location>
</feature>
<evidence type="ECO:0000313" key="3">
    <source>
        <dbReference type="EMBL" id="EEC14803.1"/>
    </source>
</evidence>
<dbReference type="EC" id="3.4.24.11" evidence="3"/>
<dbReference type="Gene3D" id="3.40.390.10">
    <property type="entry name" value="Collagenase (Catalytic Domain)"/>
    <property type="match status" value="1"/>
</dbReference>
<dbReference type="GO" id="GO:0004222">
    <property type="term" value="F:metalloendopeptidase activity"/>
    <property type="evidence" value="ECO:0007669"/>
    <property type="project" value="UniProtKB-EC"/>
</dbReference>
<dbReference type="VEuPathDB" id="VectorBase:ISCI010418"/>
<organism>
    <name type="scientific">Ixodes scapularis</name>
    <name type="common">Black-legged tick</name>
    <name type="synonym">Deer tick</name>
    <dbReference type="NCBI Taxonomy" id="6945"/>
    <lineage>
        <taxon>Eukaryota</taxon>
        <taxon>Metazoa</taxon>
        <taxon>Ecdysozoa</taxon>
        <taxon>Arthropoda</taxon>
        <taxon>Chelicerata</taxon>
        <taxon>Arachnida</taxon>
        <taxon>Acari</taxon>
        <taxon>Parasitiformes</taxon>
        <taxon>Ixodida</taxon>
        <taxon>Ixodoidea</taxon>
        <taxon>Ixodidae</taxon>
        <taxon>Ixodinae</taxon>
        <taxon>Ixodes</taxon>
    </lineage>
</organism>
<feature type="domain" description="Peptidase M13 N-terminal" evidence="2">
    <location>
        <begin position="22"/>
        <end position="62"/>
    </location>
</feature>
<dbReference type="GO" id="GO:0006508">
    <property type="term" value="P:proteolysis"/>
    <property type="evidence" value="ECO:0007669"/>
    <property type="project" value="InterPro"/>
</dbReference>
<gene>
    <name evidence="3" type="ORF">IscW_ISCW010418</name>
</gene>
<dbReference type="EMBL" id="DS875396">
    <property type="protein sequence ID" value="EEC14803.1"/>
    <property type="molecule type" value="Genomic_DNA"/>
</dbReference>